<dbReference type="AlphaFoldDB" id="A0A0K2ZWL1"/>
<proteinExistence type="predicted"/>
<dbReference type="EMBL" id="CXOK01000064">
    <property type="protein sequence ID" value="CTP89427.1"/>
    <property type="molecule type" value="Genomic_DNA"/>
</dbReference>
<name>A0A0K2ZWL1_9XANT</name>
<accession>A0A0K2ZWL1</accession>
<dbReference type="PROSITE" id="PS51257">
    <property type="entry name" value="PROKAR_LIPOPROTEIN"/>
    <property type="match status" value="1"/>
</dbReference>
<evidence type="ECO:0000313" key="1">
    <source>
        <dbReference type="EMBL" id="CTP89427.1"/>
    </source>
</evidence>
<dbReference type="Proteomes" id="UP000041247">
    <property type="component" value="Unassembled WGS sequence"/>
</dbReference>
<gene>
    <name evidence="1" type="ORF">XTPLMG728_2234</name>
</gene>
<evidence type="ECO:0000313" key="2">
    <source>
        <dbReference type="Proteomes" id="UP000041247"/>
    </source>
</evidence>
<sequence length="149" mass="16914">MSTLKFKLRPSPVLPEHRPLYKISQVLLTLLLACRSNRSSLLRLHLFNWALKSEERRQQLVVASRTKRLDLVTWGFDPMLANALTYARASGLVTANAKGYELTDDGELFARELLSDNDVLVVEKTLLREIGKSITEAMVDDASKEWSLQ</sequence>
<protein>
    <submittedName>
        <fullName evidence="1">Uncharacterized protein</fullName>
    </submittedName>
</protein>
<reference evidence="1 2" key="1">
    <citation type="submission" date="2015-07" db="EMBL/GenBank/DDBJ databases">
        <authorList>
            <person name="Noorani M."/>
        </authorList>
    </citation>
    <scope>NUCLEOTIDE SEQUENCE [LARGE SCALE GENOMIC DNA]</scope>
    <source>
        <strain evidence="1">LMG728</strain>
    </source>
</reference>
<dbReference type="RefSeq" id="WP_053841154.1">
    <property type="nucleotide sequence ID" value="NZ_CP076250.1"/>
</dbReference>
<organism evidence="1 2">
    <name type="scientific">Xanthomonas graminis pv. poae</name>
    <dbReference type="NCBI Taxonomy" id="227946"/>
    <lineage>
        <taxon>Bacteria</taxon>
        <taxon>Pseudomonadati</taxon>
        <taxon>Pseudomonadota</taxon>
        <taxon>Gammaproteobacteria</taxon>
        <taxon>Lysobacterales</taxon>
        <taxon>Lysobacteraceae</taxon>
        <taxon>Xanthomonas</taxon>
        <taxon>Xanthomonas translucens group</taxon>
        <taxon>Xanthomonas graminis</taxon>
    </lineage>
</organism>